<dbReference type="EMBL" id="MBFS01001540">
    <property type="protein sequence ID" value="PVV00886.1"/>
    <property type="molecule type" value="Genomic_DNA"/>
</dbReference>
<proteinExistence type="inferred from homology"/>
<evidence type="ECO:0000259" key="10">
    <source>
        <dbReference type="PROSITE" id="PS51762"/>
    </source>
</evidence>
<sequence length="556" mass="63674">MDLGAPHHTSTSVIKTIINKQGVAGINQKNKNEVDELQNDSTLVACETFLVHNSLKEVDQDREDVSDSEEKQLLFSKIQDKSFRILRILSVLIVFLVPIILLISPIQGYLRKKRDFAAPSIEISETDMLLFLKALEYNKFKQELNPKQLPIDLDTPKARHNWKSADGIDYKLVFSDEFNQEGRDFRPGKDKYWESQELWYWFTENLEYFDHKHTQTRNGNLEVTLDEYSSKPELNYTGGMLNSWNKFCFQGGYMEVNVSFPGDGRTSGLWPAVWLLGNLGRAGYGATVDGLWPYSYDQCDAGVLPNQGNLYASSLPGQRLNACVCKGDHPSPGIGRGAPEIDLFEKVVSNGIPSLSMSLQIAPFDYHSRINDSNIKIYNPGSVAPGFTRKNDYLGDDIQQAVSALHFISPEVSGGRKFQVFGVEYETGPNGYIRWYSENKPVWFLGNSAIGGNKYSKISQREIPREPMYIIMNLSLSKRFGVVEWERLKFPATLYIDYVRVYQQPNKIRISCDPDDRPTRDYILNHPRAYFNVNYTKWEQTGYELPRYSLKDRCRK</sequence>
<reference evidence="11 12" key="1">
    <citation type="journal article" date="2018" name="MBio">
        <title>Comparative Genomics Reveals the Core Gene Toolbox for the Fungus-Insect Symbiosis.</title>
        <authorList>
            <person name="Wang Y."/>
            <person name="Stata M."/>
            <person name="Wang W."/>
            <person name="Stajich J.E."/>
            <person name="White M.M."/>
            <person name="Moncalvo J.M."/>
        </authorList>
    </citation>
    <scope>NUCLEOTIDE SEQUENCE [LARGE SCALE GENOMIC DNA]</scope>
    <source>
        <strain evidence="11 12">SC-DP-2</strain>
    </source>
</reference>
<organism evidence="11 12">
    <name type="scientific">Smittium megazygosporum</name>
    <dbReference type="NCBI Taxonomy" id="133381"/>
    <lineage>
        <taxon>Eukaryota</taxon>
        <taxon>Fungi</taxon>
        <taxon>Fungi incertae sedis</taxon>
        <taxon>Zoopagomycota</taxon>
        <taxon>Kickxellomycotina</taxon>
        <taxon>Harpellomycetes</taxon>
        <taxon>Harpellales</taxon>
        <taxon>Legeriomycetaceae</taxon>
        <taxon>Smittium</taxon>
    </lineage>
</organism>
<evidence type="ECO:0000256" key="7">
    <source>
        <dbReference type="ARBA" id="ARBA00023180"/>
    </source>
</evidence>
<keyword evidence="7" id="KW-0325">Glycoprotein</keyword>
<name>A0A2T9Z8G2_9FUNG</name>
<comment type="caution">
    <text evidence="11">The sequence shown here is derived from an EMBL/GenBank/DDBJ whole genome shotgun (WGS) entry which is preliminary data.</text>
</comment>
<evidence type="ECO:0000256" key="2">
    <source>
        <dbReference type="ARBA" id="ARBA00010962"/>
    </source>
</evidence>
<keyword evidence="8" id="KW-0961">Cell wall biogenesis/degradation</keyword>
<dbReference type="InterPro" id="IPR000757">
    <property type="entry name" value="Beta-glucanase-like"/>
</dbReference>
<protein>
    <recommendedName>
        <fullName evidence="10">GH16 domain-containing protein</fullName>
    </recommendedName>
</protein>
<dbReference type="InterPro" id="IPR005629">
    <property type="entry name" value="Skn1/Kre6/Sbg1"/>
</dbReference>
<dbReference type="Proteomes" id="UP000245609">
    <property type="component" value="Unassembled WGS sequence"/>
</dbReference>
<comment type="subcellular location">
    <subcellularLocation>
        <location evidence="1">Membrane</location>
        <topology evidence="1">Single-pass type II membrane protein</topology>
    </subcellularLocation>
</comment>
<keyword evidence="5 9" id="KW-1133">Transmembrane helix</keyword>
<evidence type="ECO:0000313" key="11">
    <source>
        <dbReference type="EMBL" id="PVV00886.1"/>
    </source>
</evidence>
<dbReference type="GO" id="GO:0071555">
    <property type="term" value="P:cell wall organization"/>
    <property type="evidence" value="ECO:0007669"/>
    <property type="project" value="UniProtKB-KW"/>
</dbReference>
<dbReference type="PROSITE" id="PS51762">
    <property type="entry name" value="GH16_2"/>
    <property type="match status" value="1"/>
</dbReference>
<dbReference type="InterPro" id="IPR013320">
    <property type="entry name" value="ConA-like_dom_sf"/>
</dbReference>
<dbReference type="GO" id="GO:0005789">
    <property type="term" value="C:endoplasmic reticulum membrane"/>
    <property type="evidence" value="ECO:0007669"/>
    <property type="project" value="TreeGrafter"/>
</dbReference>
<evidence type="ECO:0000256" key="4">
    <source>
        <dbReference type="ARBA" id="ARBA00022968"/>
    </source>
</evidence>
<accession>A0A2T9Z8G2</accession>
<keyword evidence="12" id="KW-1185">Reference proteome</keyword>
<evidence type="ECO:0000313" key="12">
    <source>
        <dbReference type="Proteomes" id="UP000245609"/>
    </source>
</evidence>
<dbReference type="Pfam" id="PF03935">
    <property type="entry name" value="SKN1_KRE6_Sbg1"/>
    <property type="match status" value="1"/>
</dbReference>
<evidence type="ECO:0000256" key="8">
    <source>
        <dbReference type="ARBA" id="ARBA00023316"/>
    </source>
</evidence>
<dbReference type="OrthoDB" id="412647at2759"/>
<dbReference type="PANTHER" id="PTHR31361">
    <property type="entry name" value="BETA-GLUCAN SYNTHESIS-ASSOCIATED PROTEIN KRE6-RELATED"/>
    <property type="match status" value="1"/>
</dbReference>
<feature type="transmembrane region" description="Helical" evidence="9">
    <location>
        <begin position="85"/>
        <end position="106"/>
    </location>
</feature>
<evidence type="ECO:0000256" key="5">
    <source>
        <dbReference type="ARBA" id="ARBA00022989"/>
    </source>
</evidence>
<evidence type="ECO:0000256" key="9">
    <source>
        <dbReference type="SAM" id="Phobius"/>
    </source>
</evidence>
<evidence type="ECO:0000256" key="6">
    <source>
        <dbReference type="ARBA" id="ARBA00023136"/>
    </source>
</evidence>
<dbReference type="AlphaFoldDB" id="A0A2T9Z8G2"/>
<dbReference type="GO" id="GO:0005886">
    <property type="term" value="C:plasma membrane"/>
    <property type="evidence" value="ECO:0007669"/>
    <property type="project" value="TreeGrafter"/>
</dbReference>
<keyword evidence="4" id="KW-0735">Signal-anchor</keyword>
<dbReference type="STRING" id="133381.A0A2T9Z8G2"/>
<keyword evidence="6 9" id="KW-0472">Membrane</keyword>
<evidence type="ECO:0000256" key="3">
    <source>
        <dbReference type="ARBA" id="ARBA00022692"/>
    </source>
</evidence>
<comment type="similarity">
    <text evidence="2">Belongs to the SKN1/KRE6 family.</text>
</comment>
<dbReference type="GO" id="GO:0015926">
    <property type="term" value="F:glucosidase activity"/>
    <property type="evidence" value="ECO:0007669"/>
    <property type="project" value="TreeGrafter"/>
</dbReference>
<gene>
    <name evidence="11" type="ORF">BB560_004715</name>
</gene>
<dbReference type="GO" id="GO:0006078">
    <property type="term" value="P:(1-&gt;6)-beta-D-glucan biosynthetic process"/>
    <property type="evidence" value="ECO:0007669"/>
    <property type="project" value="TreeGrafter"/>
</dbReference>
<dbReference type="SUPFAM" id="SSF49899">
    <property type="entry name" value="Concanavalin A-like lectins/glucanases"/>
    <property type="match status" value="1"/>
</dbReference>
<dbReference type="Gene3D" id="2.60.120.200">
    <property type="match status" value="1"/>
</dbReference>
<evidence type="ECO:0000256" key="1">
    <source>
        <dbReference type="ARBA" id="ARBA00004606"/>
    </source>
</evidence>
<feature type="domain" description="GH16" evidence="10">
    <location>
        <begin position="163"/>
        <end position="507"/>
    </location>
</feature>
<dbReference type="PANTHER" id="PTHR31361:SF1">
    <property type="entry name" value="BETA-GLUCAN SYNTHESIS-ASSOCIATED PROTEIN KRE6-RELATED"/>
    <property type="match status" value="1"/>
</dbReference>
<keyword evidence="3 9" id="KW-0812">Transmembrane</keyword>